<gene>
    <name evidence="1" type="ORF">V6N12_011709</name>
</gene>
<dbReference type="Gene3D" id="3.40.50.720">
    <property type="entry name" value="NAD(P)-binding Rossmann-like Domain"/>
    <property type="match status" value="1"/>
</dbReference>
<evidence type="ECO:0000313" key="1">
    <source>
        <dbReference type="EMBL" id="KAK8510338.1"/>
    </source>
</evidence>
<keyword evidence="2" id="KW-1185">Reference proteome</keyword>
<organism evidence="1 2">
    <name type="scientific">Hibiscus sabdariffa</name>
    <name type="common">roselle</name>
    <dbReference type="NCBI Taxonomy" id="183260"/>
    <lineage>
        <taxon>Eukaryota</taxon>
        <taxon>Viridiplantae</taxon>
        <taxon>Streptophyta</taxon>
        <taxon>Embryophyta</taxon>
        <taxon>Tracheophyta</taxon>
        <taxon>Spermatophyta</taxon>
        <taxon>Magnoliopsida</taxon>
        <taxon>eudicotyledons</taxon>
        <taxon>Gunneridae</taxon>
        <taxon>Pentapetalae</taxon>
        <taxon>rosids</taxon>
        <taxon>malvids</taxon>
        <taxon>Malvales</taxon>
        <taxon>Malvaceae</taxon>
        <taxon>Malvoideae</taxon>
        <taxon>Hibiscus</taxon>
    </lineage>
</organism>
<protein>
    <submittedName>
        <fullName evidence="1">Uncharacterized protein</fullName>
    </submittedName>
</protein>
<comment type="caution">
    <text evidence="1">The sequence shown here is derived from an EMBL/GenBank/DDBJ whole genome shotgun (WGS) entry which is preliminary data.</text>
</comment>
<proteinExistence type="predicted"/>
<dbReference type="InterPro" id="IPR002347">
    <property type="entry name" value="SDR_fam"/>
</dbReference>
<name>A0ABR2BTL3_9ROSI</name>
<dbReference type="Proteomes" id="UP001472677">
    <property type="component" value="Unassembled WGS sequence"/>
</dbReference>
<dbReference type="SUPFAM" id="SSF51735">
    <property type="entry name" value="NAD(P)-binding Rossmann-fold domains"/>
    <property type="match status" value="1"/>
</dbReference>
<accession>A0ABR2BTL3</accession>
<dbReference type="InterPro" id="IPR036291">
    <property type="entry name" value="NAD(P)-bd_dom_sf"/>
</dbReference>
<dbReference type="PANTHER" id="PTHR43431:SF1">
    <property type="entry name" value="OS08G0476300 PROTEIN"/>
    <property type="match status" value="1"/>
</dbReference>
<dbReference type="PANTHER" id="PTHR43431">
    <property type="entry name" value="OXIDOREDUCTASE, SHORT CHAIN DEHYDROGENASE/REDUCTASE FAMILY (AFU_ORTHOLOGUE AFUA_5G14000)"/>
    <property type="match status" value="1"/>
</dbReference>
<evidence type="ECO:0000313" key="2">
    <source>
        <dbReference type="Proteomes" id="UP001472677"/>
    </source>
</evidence>
<dbReference type="EMBL" id="JBBPBM010000086">
    <property type="protein sequence ID" value="KAK8510338.1"/>
    <property type="molecule type" value="Genomic_DNA"/>
</dbReference>
<reference evidence="1 2" key="1">
    <citation type="journal article" date="2024" name="G3 (Bethesda)">
        <title>Genome assembly of Hibiscus sabdariffa L. provides insights into metabolisms of medicinal natural products.</title>
        <authorList>
            <person name="Kim T."/>
        </authorList>
    </citation>
    <scope>NUCLEOTIDE SEQUENCE [LARGE SCALE GENOMIC DNA]</scope>
    <source>
        <strain evidence="1">TK-2024</strain>
        <tissue evidence="1">Old leaves</tissue>
    </source>
</reference>
<dbReference type="Pfam" id="PF00106">
    <property type="entry name" value="adh_short"/>
    <property type="match status" value="1"/>
</dbReference>
<sequence>MRRMASSTTTRGVAATVGVGPKLGRSITRESEGRKAQVFVIRIDCSDSKSISEAFDGFLSLEFVEVLVYNAYYQPVFWNLISFTDIKIDSFEKSLVVSFLGAFLCAQQVLPGMVKRRRGMILFTGRSTSLCGIAGFSELCCEKFVLRALPKCL</sequence>